<evidence type="ECO:0000256" key="3">
    <source>
        <dbReference type="ARBA" id="ARBA00022650"/>
    </source>
</evidence>
<gene>
    <name evidence="7 9" type="primary">proA</name>
    <name evidence="9" type="ORF">Ani05nite_62390</name>
</gene>
<dbReference type="PANTHER" id="PTHR11063:SF8">
    <property type="entry name" value="DELTA-1-PYRROLINE-5-CARBOXYLATE SYNTHASE"/>
    <property type="match status" value="1"/>
</dbReference>
<dbReference type="Proteomes" id="UP000647172">
    <property type="component" value="Unassembled WGS sequence"/>
</dbReference>
<dbReference type="FunFam" id="3.40.309.10:FF:000006">
    <property type="entry name" value="Gamma-glutamyl phosphate reductase"/>
    <property type="match status" value="1"/>
</dbReference>
<dbReference type="GO" id="GO:0055129">
    <property type="term" value="P:L-proline biosynthetic process"/>
    <property type="evidence" value="ECO:0007669"/>
    <property type="project" value="UniProtKB-UniRule"/>
</dbReference>
<dbReference type="InterPro" id="IPR020593">
    <property type="entry name" value="G-glutamylP_reductase_CS"/>
</dbReference>
<evidence type="ECO:0000313" key="9">
    <source>
        <dbReference type="EMBL" id="GIE52705.1"/>
    </source>
</evidence>
<comment type="caution">
    <text evidence="9">The sequence shown here is derived from an EMBL/GenBank/DDBJ whole genome shotgun (WGS) entry which is preliminary data.</text>
</comment>
<keyword evidence="5 7" id="KW-0560">Oxidoreductase</keyword>
<dbReference type="Pfam" id="PF00171">
    <property type="entry name" value="Aldedh"/>
    <property type="match status" value="1"/>
</dbReference>
<accession>A0A919JNT9</accession>
<proteinExistence type="inferred from homology"/>
<dbReference type="PROSITE" id="PS01223">
    <property type="entry name" value="PROA"/>
    <property type="match status" value="1"/>
</dbReference>
<evidence type="ECO:0000256" key="7">
    <source>
        <dbReference type="HAMAP-Rule" id="MF_00412"/>
    </source>
</evidence>
<name>A0A919JNT9_9ACTN</name>
<dbReference type="GO" id="GO:0050661">
    <property type="term" value="F:NADP binding"/>
    <property type="evidence" value="ECO:0007669"/>
    <property type="project" value="InterPro"/>
</dbReference>
<protein>
    <recommendedName>
        <fullName evidence="7">Gamma-glutamyl phosphate reductase</fullName>
        <shortName evidence="7">GPR</shortName>
        <ecNumber evidence="7">1.2.1.41</ecNumber>
    </recommendedName>
    <alternativeName>
        <fullName evidence="7">Glutamate-5-semialdehyde dehydrogenase</fullName>
    </alternativeName>
    <alternativeName>
        <fullName evidence="7">Glutamyl-gamma-semialdehyde dehydrogenase</fullName>
        <shortName evidence="7">GSA dehydrogenase</shortName>
    </alternativeName>
</protein>
<keyword evidence="2 7" id="KW-0028">Amino-acid biosynthesis</keyword>
<dbReference type="PIRSF" id="PIRSF000151">
    <property type="entry name" value="GPR"/>
    <property type="match status" value="1"/>
</dbReference>
<dbReference type="EMBL" id="BOMQ01000074">
    <property type="protein sequence ID" value="GIE52705.1"/>
    <property type="molecule type" value="Genomic_DNA"/>
</dbReference>
<keyword evidence="10" id="KW-1185">Reference proteome</keyword>
<evidence type="ECO:0000256" key="2">
    <source>
        <dbReference type="ARBA" id="ARBA00022605"/>
    </source>
</evidence>
<evidence type="ECO:0000256" key="4">
    <source>
        <dbReference type="ARBA" id="ARBA00022857"/>
    </source>
</evidence>
<dbReference type="RefSeq" id="WP_203774346.1">
    <property type="nucleotide sequence ID" value="NZ_BOMQ01000074.1"/>
</dbReference>
<dbReference type="EC" id="1.2.1.41" evidence="7"/>
<sequence>MTVLQQAAEARVASIELAAATRAEKDAALLLMADRLIERADDIVAANAVDVQNARTAGSPEAMIDRLTLTAERVAAMADGLRQLAALPDPVGDVVRGSTLANGLELRQIRVPFGVVGIIYEGRPNVTADAAGICLKSGNAVLLRGSGSAQSSNAAIVSVLRKAVADAHLPANAIQLLDATTRDSVKELMRARGLVDVLIPRGGASLIKTVVEESTVPVIETGVGNCHVYVDEGADLEKALGVVLNSKTQRLSTCNTAESLLVHSSLAESFLPLVVEELVAAGVTVHGDPRVAGFDGVVPATEEDWGREYLSADIAVAVVDSMDDALDHIRRYGTGHTEAIVTESLVSARRFAARVDAAAIMINASTRFTDGGEFGFGAEIGISTQKLHARGPMGLPELTSTKYIVTGNGHTR</sequence>
<dbReference type="Gene3D" id="3.40.309.10">
    <property type="entry name" value="Aldehyde Dehydrogenase, Chain A, domain 2"/>
    <property type="match status" value="1"/>
</dbReference>
<dbReference type="InterPro" id="IPR016162">
    <property type="entry name" value="Ald_DH_N"/>
</dbReference>
<dbReference type="NCBIfam" id="NF001221">
    <property type="entry name" value="PRK00197.1"/>
    <property type="match status" value="1"/>
</dbReference>
<comment type="subcellular location">
    <subcellularLocation>
        <location evidence="7">Cytoplasm</location>
    </subcellularLocation>
</comment>
<keyword evidence="3 7" id="KW-0641">Proline biosynthesis</keyword>
<evidence type="ECO:0000256" key="5">
    <source>
        <dbReference type="ARBA" id="ARBA00023002"/>
    </source>
</evidence>
<dbReference type="GO" id="GO:0005737">
    <property type="term" value="C:cytoplasm"/>
    <property type="evidence" value="ECO:0007669"/>
    <property type="project" value="UniProtKB-SubCell"/>
</dbReference>
<dbReference type="SUPFAM" id="SSF53720">
    <property type="entry name" value="ALDH-like"/>
    <property type="match status" value="1"/>
</dbReference>
<dbReference type="InterPro" id="IPR000965">
    <property type="entry name" value="GPR_dom"/>
</dbReference>
<dbReference type="GO" id="GO:0004350">
    <property type="term" value="F:glutamate-5-semialdehyde dehydrogenase activity"/>
    <property type="evidence" value="ECO:0007669"/>
    <property type="project" value="UniProtKB-UniRule"/>
</dbReference>
<keyword evidence="7" id="KW-0963">Cytoplasm</keyword>
<reference evidence="9" key="1">
    <citation type="submission" date="2021-01" db="EMBL/GenBank/DDBJ databases">
        <title>Whole genome shotgun sequence of Actinoplanes nipponensis NBRC 14063.</title>
        <authorList>
            <person name="Komaki H."/>
            <person name="Tamura T."/>
        </authorList>
    </citation>
    <scope>NUCLEOTIDE SEQUENCE</scope>
    <source>
        <strain evidence="9">NBRC 14063</strain>
    </source>
</reference>
<organism evidence="9 10">
    <name type="scientific">Actinoplanes nipponensis</name>
    <dbReference type="NCBI Taxonomy" id="135950"/>
    <lineage>
        <taxon>Bacteria</taxon>
        <taxon>Bacillati</taxon>
        <taxon>Actinomycetota</taxon>
        <taxon>Actinomycetes</taxon>
        <taxon>Micromonosporales</taxon>
        <taxon>Micromonosporaceae</taxon>
        <taxon>Actinoplanes</taxon>
    </lineage>
</organism>
<feature type="domain" description="Aldehyde dehydrogenase" evidence="8">
    <location>
        <begin position="7"/>
        <end position="280"/>
    </location>
</feature>
<evidence type="ECO:0000259" key="8">
    <source>
        <dbReference type="Pfam" id="PF00171"/>
    </source>
</evidence>
<keyword evidence="4 7" id="KW-0521">NADP</keyword>
<evidence type="ECO:0000256" key="1">
    <source>
        <dbReference type="ARBA" id="ARBA00004985"/>
    </source>
</evidence>
<dbReference type="InterPro" id="IPR015590">
    <property type="entry name" value="Aldehyde_DH_dom"/>
</dbReference>
<dbReference type="PANTHER" id="PTHR11063">
    <property type="entry name" value="GLUTAMATE SEMIALDEHYDE DEHYDROGENASE"/>
    <property type="match status" value="1"/>
</dbReference>
<dbReference type="InterPro" id="IPR016163">
    <property type="entry name" value="Ald_DH_C"/>
</dbReference>
<comment type="catalytic activity">
    <reaction evidence="6 7">
        <text>L-glutamate 5-semialdehyde + phosphate + NADP(+) = L-glutamyl 5-phosphate + NADPH + H(+)</text>
        <dbReference type="Rhea" id="RHEA:19541"/>
        <dbReference type="ChEBI" id="CHEBI:15378"/>
        <dbReference type="ChEBI" id="CHEBI:43474"/>
        <dbReference type="ChEBI" id="CHEBI:57783"/>
        <dbReference type="ChEBI" id="CHEBI:58066"/>
        <dbReference type="ChEBI" id="CHEBI:58274"/>
        <dbReference type="ChEBI" id="CHEBI:58349"/>
        <dbReference type="EC" id="1.2.1.41"/>
    </reaction>
</comment>
<dbReference type="AlphaFoldDB" id="A0A919JNT9"/>
<dbReference type="InterPro" id="IPR016161">
    <property type="entry name" value="Ald_DH/histidinol_DH"/>
</dbReference>
<dbReference type="NCBIfam" id="TIGR00407">
    <property type="entry name" value="proA"/>
    <property type="match status" value="1"/>
</dbReference>
<comment type="similarity">
    <text evidence="7">Belongs to the gamma-glutamyl phosphate reductase family.</text>
</comment>
<dbReference type="HAMAP" id="MF_00412">
    <property type="entry name" value="ProA"/>
    <property type="match status" value="1"/>
</dbReference>
<comment type="pathway">
    <text evidence="1 7">Amino-acid biosynthesis; L-proline biosynthesis; L-glutamate 5-semialdehyde from L-glutamate: step 2/2.</text>
</comment>
<dbReference type="InterPro" id="IPR012134">
    <property type="entry name" value="Glu-5-SA_DH"/>
</dbReference>
<evidence type="ECO:0000256" key="6">
    <source>
        <dbReference type="ARBA" id="ARBA00049024"/>
    </source>
</evidence>
<dbReference type="Gene3D" id="3.40.605.10">
    <property type="entry name" value="Aldehyde Dehydrogenase, Chain A, domain 1"/>
    <property type="match status" value="1"/>
</dbReference>
<evidence type="ECO:0000313" key="10">
    <source>
        <dbReference type="Proteomes" id="UP000647172"/>
    </source>
</evidence>
<comment type="function">
    <text evidence="7">Catalyzes the NADPH-dependent reduction of L-glutamate 5-phosphate into L-glutamate 5-semialdehyde and phosphate. The product spontaneously undergoes cyclization to form 1-pyrroline-5-carboxylate.</text>
</comment>
<dbReference type="CDD" id="cd07079">
    <property type="entry name" value="ALDH_F18-19_ProA-GPR"/>
    <property type="match status" value="1"/>
</dbReference>